<dbReference type="InterPro" id="IPR041966">
    <property type="entry name" value="LOTUS-like"/>
</dbReference>
<dbReference type="CDD" id="cd08824">
    <property type="entry name" value="LOTUS"/>
    <property type="match status" value="1"/>
</dbReference>
<feature type="non-terminal residue" evidence="2">
    <location>
        <position position="95"/>
    </location>
</feature>
<comment type="caution">
    <text evidence="2">The sequence shown here is derived from an EMBL/GenBank/DDBJ whole genome shotgun (WGS) entry which is preliminary data.</text>
</comment>
<name>A0A8S0QB51_OLEEU</name>
<dbReference type="Gramene" id="OE9A021514T1">
    <property type="protein sequence ID" value="OE9A021514C1"/>
    <property type="gene ID" value="OE9A021514"/>
</dbReference>
<dbReference type="PROSITE" id="PS51644">
    <property type="entry name" value="HTH_OST"/>
    <property type="match status" value="1"/>
</dbReference>
<proteinExistence type="predicted"/>
<reference evidence="2 3" key="1">
    <citation type="submission" date="2019-12" db="EMBL/GenBank/DDBJ databases">
        <authorList>
            <person name="Alioto T."/>
            <person name="Alioto T."/>
            <person name="Gomez Garrido J."/>
        </authorList>
    </citation>
    <scope>NUCLEOTIDE SEQUENCE [LARGE SCALE GENOMIC DNA]</scope>
</reference>
<accession>A0A8S0QB51</accession>
<sequence>NSEHQTLDDTDVQDEIDLIGQTMRDNLVQLMSENPEGFRCFELPSKYEKRFKTPLKPRDFGFSNVKSLVEQLPSVIKMYDPQTTEDFVLLDPKRE</sequence>
<dbReference type="InterPro" id="IPR025605">
    <property type="entry name" value="OST-HTH/LOTUS_dom"/>
</dbReference>
<dbReference type="Gene3D" id="3.30.420.610">
    <property type="entry name" value="LOTUS domain-like"/>
    <property type="match status" value="1"/>
</dbReference>
<evidence type="ECO:0000259" key="1">
    <source>
        <dbReference type="PROSITE" id="PS51644"/>
    </source>
</evidence>
<protein>
    <recommendedName>
        <fullName evidence="1">HTH OST-type domain-containing protein</fullName>
    </recommendedName>
</protein>
<dbReference type="AlphaFoldDB" id="A0A8S0QB51"/>
<evidence type="ECO:0000313" key="2">
    <source>
        <dbReference type="EMBL" id="CAA2962636.1"/>
    </source>
</evidence>
<feature type="domain" description="HTH OST-type" evidence="1">
    <location>
        <begin position="19"/>
        <end position="93"/>
    </location>
</feature>
<feature type="non-terminal residue" evidence="2">
    <location>
        <position position="1"/>
    </location>
</feature>
<dbReference type="Pfam" id="PF12872">
    <property type="entry name" value="OST-HTH"/>
    <property type="match status" value="1"/>
</dbReference>
<evidence type="ECO:0000313" key="3">
    <source>
        <dbReference type="Proteomes" id="UP000594638"/>
    </source>
</evidence>
<gene>
    <name evidence="2" type="ORF">OLEA9_A021514</name>
</gene>
<dbReference type="OrthoDB" id="341421at2759"/>
<dbReference type="EMBL" id="CACTIH010001216">
    <property type="protein sequence ID" value="CAA2962636.1"/>
    <property type="molecule type" value="Genomic_DNA"/>
</dbReference>
<organism evidence="2 3">
    <name type="scientific">Olea europaea subsp. europaea</name>
    <dbReference type="NCBI Taxonomy" id="158383"/>
    <lineage>
        <taxon>Eukaryota</taxon>
        <taxon>Viridiplantae</taxon>
        <taxon>Streptophyta</taxon>
        <taxon>Embryophyta</taxon>
        <taxon>Tracheophyta</taxon>
        <taxon>Spermatophyta</taxon>
        <taxon>Magnoliopsida</taxon>
        <taxon>eudicotyledons</taxon>
        <taxon>Gunneridae</taxon>
        <taxon>Pentapetalae</taxon>
        <taxon>asterids</taxon>
        <taxon>lamiids</taxon>
        <taxon>Lamiales</taxon>
        <taxon>Oleaceae</taxon>
        <taxon>Oleeae</taxon>
        <taxon>Olea</taxon>
    </lineage>
</organism>
<keyword evidence="3" id="KW-1185">Reference proteome</keyword>
<dbReference type="Proteomes" id="UP000594638">
    <property type="component" value="Unassembled WGS sequence"/>
</dbReference>